<dbReference type="AlphaFoldDB" id="A0AA88CZM8"/>
<feature type="compositionally biased region" description="Low complexity" evidence="1">
    <location>
        <begin position="198"/>
        <end position="220"/>
    </location>
</feature>
<sequence length="426" mass="46138">MVSVADRYRSKAGVSYEGRGLVQETHAGSGFTTRIQVLRALHRPSTWPVPARAGEVVGQRSYSRRTSGSKHCRVLRNVVGVLDNKQLLERRTLVPRVACVSCRWCHVAHHHGPEGKAALRILKFQTSNSSGKWAGSPIAASKTAPGFYARPSPINSEGQSALSTIAYENSSFCRELPKTAEDYQAKDPEDQCRQLPRSVDAAGSVASSSSTSLSSSGEATGPRDRTPDNLSWLSDIPFGSEHATPTSRGQAGAARLEEILRVGPSTAPDRRFVEDLGRATQARPASVAGPAVEGGNAAERTASQASTSGRSGDVASDSTDPSGEEIHARQRLRTRGARVNDMKVYRRADAEMVELAGDRPVYTADYYTSAVTLKYLAALRREFSIPDDVDLMVPGPNDLQSRPPSDYIALSAEYFRADLRLPFHPF</sequence>
<gene>
    <name evidence="2" type="ORF">TIFTF001_045690</name>
</gene>
<accession>A0AA88CZM8</accession>
<feature type="compositionally biased region" description="Polar residues" evidence="1">
    <location>
        <begin position="301"/>
        <end position="321"/>
    </location>
</feature>
<evidence type="ECO:0000313" key="2">
    <source>
        <dbReference type="EMBL" id="GMN22689.1"/>
    </source>
</evidence>
<name>A0AA88CZM8_FICCA</name>
<dbReference type="Proteomes" id="UP001187192">
    <property type="component" value="Unassembled WGS sequence"/>
</dbReference>
<evidence type="ECO:0000313" key="3">
    <source>
        <dbReference type="Proteomes" id="UP001187192"/>
    </source>
</evidence>
<feature type="region of interest" description="Disordered" evidence="1">
    <location>
        <begin position="279"/>
        <end position="333"/>
    </location>
</feature>
<reference evidence="2" key="1">
    <citation type="submission" date="2023-07" db="EMBL/GenBank/DDBJ databases">
        <title>draft genome sequence of fig (Ficus carica).</title>
        <authorList>
            <person name="Takahashi T."/>
            <person name="Nishimura K."/>
        </authorList>
    </citation>
    <scope>NUCLEOTIDE SEQUENCE</scope>
</reference>
<comment type="caution">
    <text evidence="2">The sequence shown here is derived from an EMBL/GenBank/DDBJ whole genome shotgun (WGS) entry which is preliminary data.</text>
</comment>
<proteinExistence type="predicted"/>
<evidence type="ECO:0000256" key="1">
    <source>
        <dbReference type="SAM" id="MobiDB-lite"/>
    </source>
</evidence>
<keyword evidence="3" id="KW-1185">Reference proteome</keyword>
<feature type="region of interest" description="Disordered" evidence="1">
    <location>
        <begin position="196"/>
        <end position="252"/>
    </location>
</feature>
<dbReference type="EMBL" id="BTGU01004141">
    <property type="protein sequence ID" value="GMN22689.1"/>
    <property type="molecule type" value="Genomic_DNA"/>
</dbReference>
<organism evidence="2 3">
    <name type="scientific">Ficus carica</name>
    <name type="common">Common fig</name>
    <dbReference type="NCBI Taxonomy" id="3494"/>
    <lineage>
        <taxon>Eukaryota</taxon>
        <taxon>Viridiplantae</taxon>
        <taxon>Streptophyta</taxon>
        <taxon>Embryophyta</taxon>
        <taxon>Tracheophyta</taxon>
        <taxon>Spermatophyta</taxon>
        <taxon>Magnoliopsida</taxon>
        <taxon>eudicotyledons</taxon>
        <taxon>Gunneridae</taxon>
        <taxon>Pentapetalae</taxon>
        <taxon>rosids</taxon>
        <taxon>fabids</taxon>
        <taxon>Rosales</taxon>
        <taxon>Moraceae</taxon>
        <taxon>Ficeae</taxon>
        <taxon>Ficus</taxon>
    </lineage>
</organism>
<protein>
    <submittedName>
        <fullName evidence="2">Uncharacterized protein</fullName>
    </submittedName>
</protein>